<comment type="subcellular location">
    <subcellularLocation>
        <location evidence="1">Membrane</location>
        <topology evidence="1">Multi-pass membrane protein</topology>
    </subcellularLocation>
</comment>
<feature type="transmembrane region" description="Helical" evidence="6">
    <location>
        <begin position="450"/>
        <end position="468"/>
    </location>
</feature>
<keyword evidence="2" id="KW-0813">Transport</keyword>
<accession>A0ABV8QTU4</accession>
<sequence>MLKKSIQLLQQEAAATGANTLKRSLGAVNLVAIGIGVIIGAGLFSLTGIAAANNAGPAVTISFIVAAVGCAFSALCYAEFAAMVPVSGSAYTYAYATIGELFAWIIGWDLVLEYSVGAATVGISWSQYLVKFLDKFNIHLPAQLLKSPFETITLADGSVIHGIVNLPAILIISLITAIIVRGTKGSALFNLLVVSLKVGVVIIFICLGWQYINPANYHPYVPTNTGNFGEFGVSGIFRGAGVVFFVFIGFDIVATMAQETKNPKRNMPIGIIGSLLVCTLLFVLFAHVMTGLANYTEFKNSAAPVAIAIQHTPYVWLSQAVIVAILIGYTSVILVDLMGQSRVFYSMSKDGLLPPVFSNLHPKFQTPFKSNILLSIFISLFAGFVPISVVGEMTSIGTLLAFVMVCVGILILRKKEPNLPRPFKTPFVPLVPILGIVTCVAMMISLPFDTWLRLFVWLFIGFVIYFGYGKKHSKLRQNNS</sequence>
<protein>
    <submittedName>
        <fullName evidence="7">Amino acid permease</fullName>
    </submittedName>
</protein>
<evidence type="ECO:0000256" key="4">
    <source>
        <dbReference type="ARBA" id="ARBA00022989"/>
    </source>
</evidence>
<keyword evidence="4 6" id="KW-1133">Transmembrane helix</keyword>
<feature type="transmembrane region" description="Helical" evidence="6">
    <location>
        <begin position="425"/>
        <end position="444"/>
    </location>
</feature>
<feature type="transmembrane region" description="Helical" evidence="6">
    <location>
        <begin position="30"/>
        <end position="52"/>
    </location>
</feature>
<feature type="transmembrane region" description="Helical" evidence="6">
    <location>
        <begin position="269"/>
        <end position="293"/>
    </location>
</feature>
<feature type="transmembrane region" description="Helical" evidence="6">
    <location>
        <begin position="372"/>
        <end position="390"/>
    </location>
</feature>
<evidence type="ECO:0000256" key="1">
    <source>
        <dbReference type="ARBA" id="ARBA00004141"/>
    </source>
</evidence>
<reference evidence="8" key="1">
    <citation type="journal article" date="2019" name="Int. J. Syst. Evol. Microbiol.">
        <title>The Global Catalogue of Microorganisms (GCM) 10K type strain sequencing project: providing services to taxonomists for standard genome sequencing and annotation.</title>
        <authorList>
            <consortium name="The Broad Institute Genomics Platform"/>
            <consortium name="The Broad Institute Genome Sequencing Center for Infectious Disease"/>
            <person name="Wu L."/>
            <person name="Ma J."/>
        </authorList>
    </citation>
    <scope>NUCLEOTIDE SEQUENCE [LARGE SCALE GENOMIC DNA]</scope>
    <source>
        <strain evidence="8">CECT 8289</strain>
    </source>
</reference>
<evidence type="ECO:0000313" key="7">
    <source>
        <dbReference type="EMBL" id="MFC4263607.1"/>
    </source>
</evidence>
<keyword evidence="8" id="KW-1185">Reference proteome</keyword>
<evidence type="ECO:0000256" key="2">
    <source>
        <dbReference type="ARBA" id="ARBA00022448"/>
    </source>
</evidence>
<feature type="transmembrane region" description="Helical" evidence="6">
    <location>
        <begin position="187"/>
        <end position="212"/>
    </location>
</feature>
<dbReference type="PANTHER" id="PTHR43243">
    <property type="entry name" value="INNER MEMBRANE TRANSPORTER YGJI-RELATED"/>
    <property type="match status" value="1"/>
</dbReference>
<dbReference type="Proteomes" id="UP001595907">
    <property type="component" value="Unassembled WGS sequence"/>
</dbReference>
<dbReference type="InterPro" id="IPR002293">
    <property type="entry name" value="AA/rel_permease1"/>
</dbReference>
<evidence type="ECO:0000256" key="5">
    <source>
        <dbReference type="ARBA" id="ARBA00023136"/>
    </source>
</evidence>
<dbReference type="EMBL" id="JBHSCZ010000003">
    <property type="protein sequence ID" value="MFC4263607.1"/>
    <property type="molecule type" value="Genomic_DNA"/>
</dbReference>
<keyword evidence="3 6" id="KW-0812">Transmembrane</keyword>
<organism evidence="7 8">
    <name type="scientific">Ferruginibacter yonginensis</name>
    <dbReference type="NCBI Taxonomy" id="1310416"/>
    <lineage>
        <taxon>Bacteria</taxon>
        <taxon>Pseudomonadati</taxon>
        <taxon>Bacteroidota</taxon>
        <taxon>Chitinophagia</taxon>
        <taxon>Chitinophagales</taxon>
        <taxon>Chitinophagaceae</taxon>
        <taxon>Ferruginibacter</taxon>
    </lineage>
</organism>
<dbReference type="Pfam" id="PF13520">
    <property type="entry name" value="AA_permease_2"/>
    <property type="match status" value="1"/>
</dbReference>
<feature type="transmembrane region" description="Helical" evidence="6">
    <location>
        <begin position="159"/>
        <end position="180"/>
    </location>
</feature>
<evidence type="ECO:0000256" key="3">
    <source>
        <dbReference type="ARBA" id="ARBA00022692"/>
    </source>
</evidence>
<dbReference type="PANTHER" id="PTHR43243:SF4">
    <property type="entry name" value="CATIONIC AMINO ACID TRANSPORTER 4"/>
    <property type="match status" value="1"/>
</dbReference>
<feature type="transmembrane region" description="Helical" evidence="6">
    <location>
        <begin position="396"/>
        <end position="413"/>
    </location>
</feature>
<gene>
    <name evidence="7" type="ORF">ACFOWM_12000</name>
</gene>
<feature type="transmembrane region" description="Helical" evidence="6">
    <location>
        <begin position="58"/>
        <end position="78"/>
    </location>
</feature>
<evidence type="ECO:0000256" key="6">
    <source>
        <dbReference type="SAM" id="Phobius"/>
    </source>
</evidence>
<evidence type="ECO:0000313" key="8">
    <source>
        <dbReference type="Proteomes" id="UP001595907"/>
    </source>
</evidence>
<name>A0ABV8QTU4_9BACT</name>
<dbReference type="Gene3D" id="1.20.1740.10">
    <property type="entry name" value="Amino acid/polyamine transporter I"/>
    <property type="match status" value="1"/>
</dbReference>
<dbReference type="PIRSF" id="PIRSF006060">
    <property type="entry name" value="AA_transporter"/>
    <property type="match status" value="1"/>
</dbReference>
<feature type="transmembrane region" description="Helical" evidence="6">
    <location>
        <begin position="232"/>
        <end position="257"/>
    </location>
</feature>
<comment type="caution">
    <text evidence="7">The sequence shown here is derived from an EMBL/GenBank/DDBJ whole genome shotgun (WGS) entry which is preliminary data.</text>
</comment>
<feature type="transmembrane region" description="Helical" evidence="6">
    <location>
        <begin position="313"/>
        <end position="339"/>
    </location>
</feature>
<feature type="transmembrane region" description="Helical" evidence="6">
    <location>
        <begin position="90"/>
        <end position="108"/>
    </location>
</feature>
<keyword evidence="5 6" id="KW-0472">Membrane</keyword>
<dbReference type="RefSeq" id="WP_379710419.1">
    <property type="nucleotide sequence ID" value="NZ_JBHSCZ010000003.1"/>
</dbReference>
<proteinExistence type="predicted"/>